<dbReference type="EMBL" id="BJYZ01000008">
    <property type="protein sequence ID" value="GEO38019.1"/>
    <property type="molecule type" value="Genomic_DNA"/>
</dbReference>
<dbReference type="PANTHER" id="PTHR20883">
    <property type="entry name" value="PHYTANOYL-COA DIOXYGENASE DOMAIN CONTAINING 1"/>
    <property type="match status" value="1"/>
</dbReference>
<comment type="cofactor">
    <cofactor evidence="1">
        <name>Fe(2+)</name>
        <dbReference type="ChEBI" id="CHEBI:29033"/>
    </cofactor>
</comment>
<sequence>MTQALSSDSIARLKNDGILFPIPVFSEEEISGYRTRLEDLARQEGGKLSRATNQKPHILLPWLNRLIRDPRILGPVSAALGPNILCWGSGFFWKQPKDPAFISWHQDSTYWGLSAPDIVTAWVAFTPSTVESGCMRVVPCSHHKDQLPHKDTFAETNLLSRGQEVAVEVDEREAVDVVLKPGEMSIHHVRLIHGSEPNRSEQPRIGFAIRYIPTYIRQTAGVRDSATLVWGEDEFGNFDAEPVPETDFDPRAVAFHTAMLERTEQILYAGAEKVKPYAQPTTRG</sequence>
<evidence type="ECO:0000313" key="3">
    <source>
        <dbReference type="Proteomes" id="UP000321523"/>
    </source>
</evidence>
<dbReference type="Gene3D" id="2.60.120.620">
    <property type="entry name" value="q2cbj1_9rhob like domain"/>
    <property type="match status" value="1"/>
</dbReference>
<keyword evidence="3" id="KW-1185">Reference proteome</keyword>
<name>A0A512DNH4_9PROT</name>
<dbReference type="OrthoDB" id="9791262at2"/>
<organism evidence="2 3">
    <name type="scientific">Skermanella aerolata</name>
    <dbReference type="NCBI Taxonomy" id="393310"/>
    <lineage>
        <taxon>Bacteria</taxon>
        <taxon>Pseudomonadati</taxon>
        <taxon>Pseudomonadota</taxon>
        <taxon>Alphaproteobacteria</taxon>
        <taxon>Rhodospirillales</taxon>
        <taxon>Azospirillaceae</taxon>
        <taxon>Skermanella</taxon>
    </lineage>
</organism>
<evidence type="ECO:0000313" key="2">
    <source>
        <dbReference type="EMBL" id="GEO38019.1"/>
    </source>
</evidence>
<evidence type="ECO:0000256" key="1">
    <source>
        <dbReference type="ARBA" id="ARBA00001954"/>
    </source>
</evidence>
<accession>A0A512DNH4</accession>
<proteinExistence type="predicted"/>
<dbReference type="GO" id="GO:0005506">
    <property type="term" value="F:iron ion binding"/>
    <property type="evidence" value="ECO:0007669"/>
    <property type="project" value="UniProtKB-ARBA"/>
</dbReference>
<dbReference type="RefSeq" id="WP_044430855.1">
    <property type="nucleotide sequence ID" value="NZ_BJYZ01000008.1"/>
</dbReference>
<dbReference type="PANTHER" id="PTHR20883:SF48">
    <property type="entry name" value="ECTOINE DIOXYGENASE"/>
    <property type="match status" value="1"/>
</dbReference>
<dbReference type="AlphaFoldDB" id="A0A512DNH4"/>
<protein>
    <submittedName>
        <fullName evidence="2">Syringomycin biosynthesis enzyme</fullName>
    </submittedName>
</protein>
<comment type="caution">
    <text evidence="2">The sequence shown here is derived from an EMBL/GenBank/DDBJ whole genome shotgun (WGS) entry which is preliminary data.</text>
</comment>
<dbReference type="GO" id="GO:0016706">
    <property type="term" value="F:2-oxoglutarate-dependent dioxygenase activity"/>
    <property type="evidence" value="ECO:0007669"/>
    <property type="project" value="UniProtKB-ARBA"/>
</dbReference>
<dbReference type="SUPFAM" id="SSF51197">
    <property type="entry name" value="Clavaminate synthase-like"/>
    <property type="match status" value="1"/>
</dbReference>
<gene>
    <name evidence="2" type="ORF">SAE02_21670</name>
</gene>
<dbReference type="InterPro" id="IPR008775">
    <property type="entry name" value="Phytyl_CoA_dOase-like"/>
</dbReference>
<dbReference type="Proteomes" id="UP000321523">
    <property type="component" value="Unassembled WGS sequence"/>
</dbReference>
<reference evidence="2 3" key="1">
    <citation type="submission" date="2019-07" db="EMBL/GenBank/DDBJ databases">
        <title>Whole genome shotgun sequence of Skermanella aerolata NBRC 106429.</title>
        <authorList>
            <person name="Hosoyama A."/>
            <person name="Uohara A."/>
            <person name="Ohji S."/>
            <person name="Ichikawa N."/>
        </authorList>
    </citation>
    <scope>NUCLEOTIDE SEQUENCE [LARGE SCALE GENOMIC DNA]</scope>
    <source>
        <strain evidence="2 3">NBRC 106429</strain>
    </source>
</reference>
<dbReference type="Pfam" id="PF05721">
    <property type="entry name" value="PhyH"/>
    <property type="match status" value="1"/>
</dbReference>